<accession>A0A2N0Z8G0</accession>
<protein>
    <submittedName>
        <fullName evidence="1">DUF4269 domain-containing protein</fullName>
    </submittedName>
</protein>
<reference evidence="1 2" key="1">
    <citation type="journal article" date="2010" name="Int. J. Syst. Evol. Microbiol.">
        <title>Bacillus horneckiae sp. nov., isolated from a spacecraft-assembly clean room.</title>
        <authorList>
            <person name="Vaishampayan P."/>
            <person name="Probst A."/>
            <person name="Krishnamurthi S."/>
            <person name="Ghosh S."/>
            <person name="Osman S."/>
            <person name="McDowall A."/>
            <person name="Ruckmani A."/>
            <person name="Mayilraj S."/>
            <person name="Venkateswaran K."/>
        </authorList>
    </citation>
    <scope>NUCLEOTIDE SEQUENCE [LARGE SCALE GENOMIC DNA]</scope>
    <source>
        <strain evidence="2">1PO1SC</strain>
    </source>
</reference>
<dbReference type="AlphaFoldDB" id="A0A2N0Z8G0"/>
<dbReference type="RefSeq" id="WP_066194125.1">
    <property type="nucleotide sequence ID" value="NZ_JAFDQP010000003.1"/>
</dbReference>
<dbReference type="Proteomes" id="UP000233343">
    <property type="component" value="Unassembled WGS sequence"/>
</dbReference>
<dbReference type="InterPro" id="IPR025365">
    <property type="entry name" value="DUF4269"/>
</dbReference>
<keyword evidence="2" id="KW-1185">Reference proteome</keyword>
<comment type="caution">
    <text evidence="1">The sequence shown here is derived from an EMBL/GenBank/DDBJ whole genome shotgun (WGS) entry which is preliminary data.</text>
</comment>
<evidence type="ECO:0000313" key="2">
    <source>
        <dbReference type="Proteomes" id="UP000233343"/>
    </source>
</evidence>
<name>A0A2N0Z8G0_9BACI</name>
<organism evidence="1 2">
    <name type="scientific">Cytobacillus horneckiae</name>
    <dbReference type="NCBI Taxonomy" id="549687"/>
    <lineage>
        <taxon>Bacteria</taxon>
        <taxon>Bacillati</taxon>
        <taxon>Bacillota</taxon>
        <taxon>Bacilli</taxon>
        <taxon>Bacillales</taxon>
        <taxon>Bacillaceae</taxon>
        <taxon>Cytobacillus</taxon>
    </lineage>
</organism>
<gene>
    <name evidence="1" type="ORF">CWS20_27535</name>
</gene>
<proteinExistence type="predicted"/>
<dbReference type="Pfam" id="PF14091">
    <property type="entry name" value="DUF4269"/>
    <property type="match status" value="1"/>
</dbReference>
<dbReference type="EMBL" id="PISD01000098">
    <property type="protein sequence ID" value="PKG25788.1"/>
    <property type="molecule type" value="Genomic_DNA"/>
</dbReference>
<evidence type="ECO:0000313" key="1">
    <source>
        <dbReference type="EMBL" id="PKG25788.1"/>
    </source>
</evidence>
<sequence length="176" mass="20258">MFETIDYLQLGNEKQQRAYAAIEKLKIMSDLADYSPILCGTLPIGIDIEISDLDIIMNVHDLMRFENKISALYGEHEQFKLKRLSIRSISVVKANFHFGGFEFELFGQPVPVEEQYAFQHMVIEKSIMDQCPDVKGKIIELKKQGMKTEPAFCKILELEGDPYEELLKYGKLKGFI</sequence>